<dbReference type="EMBL" id="JACZZA010000008">
    <property type="protein sequence ID" value="MBE1161515.1"/>
    <property type="molecule type" value="Genomic_DNA"/>
</dbReference>
<dbReference type="RefSeq" id="WP_192556359.1">
    <property type="nucleotide sequence ID" value="NZ_JACZZA010000008.1"/>
</dbReference>
<dbReference type="SMART" id="SM00448">
    <property type="entry name" value="REC"/>
    <property type="match status" value="1"/>
</dbReference>
<dbReference type="InterPro" id="IPR050595">
    <property type="entry name" value="Bact_response_regulator"/>
</dbReference>
<evidence type="ECO:0000259" key="3">
    <source>
        <dbReference type="PROSITE" id="PS50110"/>
    </source>
</evidence>
<comment type="caution">
    <text evidence="4">The sequence shown here is derived from an EMBL/GenBank/DDBJ whole genome shotgun (WGS) entry which is preliminary data.</text>
</comment>
<evidence type="ECO:0000313" key="5">
    <source>
        <dbReference type="Proteomes" id="UP000651010"/>
    </source>
</evidence>
<sequence length="130" mass="13984">MSEIALEGLRVFIVEDESLIAMLLEDIVTENRCSVVSIAATLEQAMKEASTVNANVAILDVNLNGKSAYSVAQVLIDRSIPFVFSTGYGAAGVPEEFRTIPILSKPFGEKELIRALQITLAQPLTKAGQC</sequence>
<dbReference type="Gene3D" id="3.40.50.2300">
    <property type="match status" value="1"/>
</dbReference>
<proteinExistence type="predicted"/>
<feature type="domain" description="Response regulatory" evidence="3">
    <location>
        <begin position="10"/>
        <end position="120"/>
    </location>
</feature>
<keyword evidence="1 2" id="KW-0597">Phosphoprotein</keyword>
<accession>A0ABR9GBV6</accession>
<dbReference type="PANTHER" id="PTHR44591">
    <property type="entry name" value="STRESS RESPONSE REGULATOR PROTEIN 1"/>
    <property type="match status" value="1"/>
</dbReference>
<dbReference type="Pfam" id="PF00072">
    <property type="entry name" value="Response_reg"/>
    <property type="match status" value="1"/>
</dbReference>
<evidence type="ECO:0000256" key="2">
    <source>
        <dbReference type="PROSITE-ProRule" id="PRU00169"/>
    </source>
</evidence>
<dbReference type="PROSITE" id="PS50110">
    <property type="entry name" value="RESPONSE_REGULATORY"/>
    <property type="match status" value="1"/>
</dbReference>
<evidence type="ECO:0000256" key="1">
    <source>
        <dbReference type="ARBA" id="ARBA00022553"/>
    </source>
</evidence>
<protein>
    <submittedName>
        <fullName evidence="4">Response regulator</fullName>
    </submittedName>
</protein>
<organism evidence="4 5">
    <name type="scientific">Dyella acidiphila</name>
    <dbReference type="NCBI Taxonomy" id="2775866"/>
    <lineage>
        <taxon>Bacteria</taxon>
        <taxon>Pseudomonadati</taxon>
        <taxon>Pseudomonadota</taxon>
        <taxon>Gammaproteobacteria</taxon>
        <taxon>Lysobacterales</taxon>
        <taxon>Rhodanobacteraceae</taxon>
        <taxon>Dyella</taxon>
    </lineage>
</organism>
<keyword evidence="5" id="KW-1185">Reference proteome</keyword>
<reference evidence="4 5" key="1">
    <citation type="submission" date="2020-09" db="EMBL/GenBank/DDBJ databases">
        <title>Dyella sp. 7MK23 isolated from forest soil.</title>
        <authorList>
            <person name="Fu J."/>
        </authorList>
    </citation>
    <scope>NUCLEOTIDE SEQUENCE [LARGE SCALE GENOMIC DNA]</scope>
    <source>
        <strain evidence="4 5">7MK23</strain>
    </source>
</reference>
<name>A0ABR9GBV6_9GAMM</name>
<evidence type="ECO:0000313" key="4">
    <source>
        <dbReference type="EMBL" id="MBE1161515.1"/>
    </source>
</evidence>
<gene>
    <name evidence="4" type="ORF">IGX34_14115</name>
</gene>
<dbReference type="InterPro" id="IPR001789">
    <property type="entry name" value="Sig_transdc_resp-reg_receiver"/>
</dbReference>
<dbReference type="Proteomes" id="UP000651010">
    <property type="component" value="Unassembled WGS sequence"/>
</dbReference>
<dbReference type="SUPFAM" id="SSF52172">
    <property type="entry name" value="CheY-like"/>
    <property type="match status" value="1"/>
</dbReference>
<feature type="modified residue" description="4-aspartylphosphate" evidence="2">
    <location>
        <position position="60"/>
    </location>
</feature>
<dbReference type="PANTHER" id="PTHR44591:SF24">
    <property type="entry name" value="PROTEIN-GLUTAMATE METHYLESTERASE_PROTEIN-GLUTAMINE GLUTAMINASE 1"/>
    <property type="match status" value="1"/>
</dbReference>
<dbReference type="InterPro" id="IPR011006">
    <property type="entry name" value="CheY-like_superfamily"/>
</dbReference>